<sequence>MEDENRGVTEYGIKKVGDRYYPVIIDHEAGGHYEINNPMTGGVLSYNNPEAAEKYIERAREKGRRSREGADPA</sequence>
<organism evidence="1 2">
    <name type="scientific">Rubrobacter tropicus</name>
    <dbReference type="NCBI Taxonomy" id="2653851"/>
    <lineage>
        <taxon>Bacteria</taxon>
        <taxon>Bacillati</taxon>
        <taxon>Actinomycetota</taxon>
        <taxon>Rubrobacteria</taxon>
        <taxon>Rubrobacterales</taxon>
        <taxon>Rubrobacteraceae</taxon>
        <taxon>Rubrobacter</taxon>
    </lineage>
</organism>
<accession>A0A6G8QE28</accession>
<dbReference type="AlphaFoldDB" id="A0A6G8QE28"/>
<dbReference type="KEGG" id="rub:GBA63_20535"/>
<name>A0A6G8QE28_9ACTN</name>
<gene>
    <name evidence="1" type="ORF">GBA63_20535</name>
</gene>
<dbReference type="RefSeq" id="WP_166179279.1">
    <property type="nucleotide sequence ID" value="NZ_CP045119.1"/>
</dbReference>
<evidence type="ECO:0000313" key="2">
    <source>
        <dbReference type="Proteomes" id="UP000501452"/>
    </source>
</evidence>
<dbReference type="EMBL" id="CP045119">
    <property type="protein sequence ID" value="QIN84764.1"/>
    <property type="molecule type" value="Genomic_DNA"/>
</dbReference>
<evidence type="ECO:0000313" key="1">
    <source>
        <dbReference type="EMBL" id="QIN84764.1"/>
    </source>
</evidence>
<proteinExistence type="predicted"/>
<dbReference type="Proteomes" id="UP000501452">
    <property type="component" value="Chromosome"/>
</dbReference>
<reference evidence="1 2" key="1">
    <citation type="submission" date="2019-10" db="EMBL/GenBank/DDBJ databases">
        <title>Rubrobacter sp nov SCSIO 52090 isolated from a deep-sea sediment in the South China Sea.</title>
        <authorList>
            <person name="Chen R.W."/>
        </authorList>
    </citation>
    <scope>NUCLEOTIDE SEQUENCE [LARGE SCALE GENOMIC DNA]</scope>
    <source>
        <strain evidence="1 2">SCSIO 52909</strain>
    </source>
</reference>
<protein>
    <submittedName>
        <fullName evidence="1">Uncharacterized protein</fullName>
    </submittedName>
</protein>
<keyword evidence="2" id="KW-1185">Reference proteome</keyword>